<accession>K5W750</accession>
<organism evidence="2 3">
    <name type="scientific">Phanerochaete carnosa (strain HHB-10118-sp)</name>
    <name type="common">White-rot fungus</name>
    <name type="synonym">Peniophora carnosa</name>
    <dbReference type="NCBI Taxonomy" id="650164"/>
    <lineage>
        <taxon>Eukaryota</taxon>
        <taxon>Fungi</taxon>
        <taxon>Dikarya</taxon>
        <taxon>Basidiomycota</taxon>
        <taxon>Agaricomycotina</taxon>
        <taxon>Agaricomycetes</taxon>
        <taxon>Polyporales</taxon>
        <taxon>Phanerochaetaceae</taxon>
        <taxon>Phanerochaete</taxon>
    </lineage>
</organism>
<keyword evidence="3" id="KW-1185">Reference proteome</keyword>
<feature type="compositionally biased region" description="Basic and acidic residues" evidence="1">
    <location>
        <begin position="29"/>
        <end position="41"/>
    </location>
</feature>
<gene>
    <name evidence="2" type="ORF">PHACADRAFT_255250</name>
</gene>
<dbReference type="OrthoDB" id="431169at2759"/>
<proteinExistence type="predicted"/>
<evidence type="ECO:0000256" key="1">
    <source>
        <dbReference type="SAM" id="MobiDB-lite"/>
    </source>
</evidence>
<feature type="compositionally biased region" description="Basic residues" evidence="1">
    <location>
        <begin position="42"/>
        <end position="51"/>
    </location>
</feature>
<dbReference type="GeneID" id="18916262"/>
<evidence type="ECO:0000313" key="3">
    <source>
        <dbReference type="Proteomes" id="UP000008370"/>
    </source>
</evidence>
<dbReference type="InParanoid" id="K5W750"/>
<evidence type="ECO:0000313" key="2">
    <source>
        <dbReference type="EMBL" id="EKM54985.1"/>
    </source>
</evidence>
<feature type="compositionally biased region" description="Polar residues" evidence="1">
    <location>
        <begin position="95"/>
        <end position="105"/>
    </location>
</feature>
<dbReference type="EMBL" id="JH930472">
    <property type="protein sequence ID" value="EKM54985.1"/>
    <property type="molecule type" value="Genomic_DNA"/>
</dbReference>
<protein>
    <submittedName>
        <fullName evidence="2">Uncharacterized protein</fullName>
    </submittedName>
</protein>
<dbReference type="Proteomes" id="UP000008370">
    <property type="component" value="Unassembled WGS sequence"/>
</dbReference>
<sequence length="159" mass="17361">MGLAKLGQRQGIVDDPTDPGPTSSFVPRGAHERVEEDGRERERKRKGKGVQRFRQNSYAFEAPHLIPVPMVHQGANPLLSAESGVPSGPTRKLPMQSSMQRLTPQDGVSTFTGPWDPLCDISASATLNKMAISSHAHQPLLSSKFRQPVRMAPIARCQA</sequence>
<dbReference type="KEGG" id="pco:PHACADRAFT_255250"/>
<name>K5W750_PHACS</name>
<dbReference type="HOGENOM" id="CLU_1661416_0_0_1"/>
<reference evidence="2 3" key="1">
    <citation type="journal article" date="2012" name="BMC Genomics">
        <title>Comparative genomics of the white-rot fungi, Phanerochaete carnosa and P. chrysosporium, to elucidate the genetic basis of the distinct wood types they colonize.</title>
        <authorList>
            <person name="Suzuki H."/>
            <person name="MacDonald J."/>
            <person name="Syed K."/>
            <person name="Salamov A."/>
            <person name="Hori C."/>
            <person name="Aerts A."/>
            <person name="Henrissat B."/>
            <person name="Wiebenga A."/>
            <person name="vanKuyk P.A."/>
            <person name="Barry K."/>
            <person name="Lindquist E."/>
            <person name="LaButti K."/>
            <person name="Lapidus A."/>
            <person name="Lucas S."/>
            <person name="Coutinho P."/>
            <person name="Gong Y."/>
            <person name="Samejima M."/>
            <person name="Mahadevan R."/>
            <person name="Abou-Zaid M."/>
            <person name="de Vries R.P."/>
            <person name="Igarashi K."/>
            <person name="Yadav J.S."/>
            <person name="Grigoriev I.V."/>
            <person name="Master E.R."/>
        </authorList>
    </citation>
    <scope>NUCLEOTIDE SEQUENCE [LARGE SCALE GENOMIC DNA]</scope>
    <source>
        <strain evidence="2 3">HHB-10118-sp</strain>
    </source>
</reference>
<feature type="region of interest" description="Disordered" evidence="1">
    <location>
        <begin position="1"/>
        <end position="56"/>
    </location>
</feature>
<dbReference type="STRING" id="650164.K5W750"/>
<feature type="region of interest" description="Disordered" evidence="1">
    <location>
        <begin position="82"/>
        <end position="105"/>
    </location>
</feature>
<dbReference type="AlphaFoldDB" id="K5W750"/>
<dbReference type="RefSeq" id="XP_007395334.1">
    <property type="nucleotide sequence ID" value="XM_007395272.1"/>
</dbReference>